<keyword evidence="6" id="KW-1185">Reference proteome</keyword>
<dbReference type="SUPFAM" id="SSF53383">
    <property type="entry name" value="PLP-dependent transferases"/>
    <property type="match status" value="1"/>
</dbReference>
<dbReference type="InterPro" id="IPR018319">
    <property type="entry name" value="SelA-like"/>
</dbReference>
<keyword evidence="2 4" id="KW-0663">Pyridoxal phosphate</keyword>
<evidence type="ECO:0000256" key="2">
    <source>
        <dbReference type="ARBA" id="ARBA00022898"/>
    </source>
</evidence>
<dbReference type="AlphaFoldDB" id="A0A1I1DF83"/>
<feature type="modified residue" description="N6-(pyridoxal phosphate)lysine" evidence="4">
    <location>
        <position position="220"/>
    </location>
</feature>
<comment type="similarity">
    <text evidence="3">Belongs to the SelA family.</text>
</comment>
<proteinExistence type="inferred from homology"/>
<dbReference type="STRING" id="441112.SAMN04488094_101191"/>
<evidence type="ECO:0000256" key="4">
    <source>
        <dbReference type="PIRSR" id="PIRSR618319-50"/>
    </source>
</evidence>
<evidence type="ECO:0000313" key="6">
    <source>
        <dbReference type="Proteomes" id="UP000198728"/>
    </source>
</evidence>
<comment type="cofactor">
    <cofactor evidence="1 4">
        <name>pyridoxal 5'-phosphate</name>
        <dbReference type="ChEBI" id="CHEBI:597326"/>
    </cofactor>
</comment>
<dbReference type="Gene3D" id="3.40.640.10">
    <property type="entry name" value="Type I PLP-dependent aspartate aminotransferase-like (Major domain)"/>
    <property type="match status" value="1"/>
</dbReference>
<protein>
    <submittedName>
        <fullName evidence="5">L-seryl-tRNA(Ser) seleniumtransferase</fullName>
    </submittedName>
</protein>
<dbReference type="InterPro" id="IPR015421">
    <property type="entry name" value="PyrdxlP-dep_Trfase_major"/>
</dbReference>
<dbReference type="EMBL" id="FOLG01000001">
    <property type="protein sequence ID" value="SFB73487.1"/>
    <property type="molecule type" value="Genomic_DNA"/>
</dbReference>
<keyword evidence="5" id="KW-0808">Transferase</keyword>
<evidence type="ECO:0000256" key="1">
    <source>
        <dbReference type="ARBA" id="ARBA00001933"/>
    </source>
</evidence>
<accession>A0A1I1DF83</accession>
<evidence type="ECO:0000313" key="5">
    <source>
        <dbReference type="EMBL" id="SFB73487.1"/>
    </source>
</evidence>
<dbReference type="PANTHER" id="PTHR32328:SF0">
    <property type="entry name" value="L-SERYL-TRNA(SEC) SELENIUM TRANSFERASE"/>
    <property type="match status" value="1"/>
</dbReference>
<sequence length="398" mass="41085">MAVRSDPRQAALRGCPTIINAAGTLTRLSGGPLAPGVLEAMAEADAVSADMFEVQAHASRAIAAATGAEAGLVTAGASSGLLLAAAACLAGFDVARMNALPEPGDRSEIVVARGQRNGYDHALRTSGARLIEIGLPEALAGAGIRDAEPWEYESAIGPHTAAIHYVQSDQTRPALAAVADVAKRHGLPLIVDAAAELPPADNLRRFIAEGADLVVYSGGKVLGGPAGTGILCGRRDLVASAALQMLDMDVDWSSWHPPADFIDKATLPGLPRQGIGRCCKVGKHEVFGLLAALDHFVAEGDAVRHAHWLAVCEQIVVGSTLPPGCEATIEGADDTGAIPVVVLSCENANAAAQLRAALVGWDEPVHTGIDPFRPRCLMVNPVCLRPREIPTVIAALSG</sequence>
<dbReference type="GO" id="GO:0004125">
    <property type="term" value="F:L-seryl-tRNA(Sec) selenium transferase activity"/>
    <property type="evidence" value="ECO:0007669"/>
    <property type="project" value="TreeGrafter"/>
</dbReference>
<dbReference type="InterPro" id="IPR015424">
    <property type="entry name" value="PyrdxlP-dep_Trfase"/>
</dbReference>
<dbReference type="Pfam" id="PF03841">
    <property type="entry name" value="SelA"/>
    <property type="match status" value="1"/>
</dbReference>
<gene>
    <name evidence="5" type="ORF">SAMN04488094_101191</name>
</gene>
<dbReference type="Proteomes" id="UP000198728">
    <property type="component" value="Unassembled WGS sequence"/>
</dbReference>
<organism evidence="5 6">
    <name type="scientific">Tropicimonas isoalkanivorans</name>
    <dbReference type="NCBI Taxonomy" id="441112"/>
    <lineage>
        <taxon>Bacteria</taxon>
        <taxon>Pseudomonadati</taxon>
        <taxon>Pseudomonadota</taxon>
        <taxon>Alphaproteobacteria</taxon>
        <taxon>Rhodobacterales</taxon>
        <taxon>Roseobacteraceae</taxon>
        <taxon>Tropicimonas</taxon>
    </lineage>
</organism>
<name>A0A1I1DF83_9RHOB</name>
<evidence type="ECO:0000256" key="3">
    <source>
        <dbReference type="ARBA" id="ARBA00044507"/>
    </source>
</evidence>
<reference evidence="5 6" key="1">
    <citation type="submission" date="2016-10" db="EMBL/GenBank/DDBJ databases">
        <authorList>
            <person name="de Groot N.N."/>
        </authorList>
    </citation>
    <scope>NUCLEOTIDE SEQUENCE [LARGE SCALE GENOMIC DNA]</scope>
    <source>
        <strain evidence="5 6">DSM 19548</strain>
    </source>
</reference>
<dbReference type="PANTHER" id="PTHR32328">
    <property type="entry name" value="L-SERYL-TRNA(SEC) SELENIUM TRANSFERASE"/>
    <property type="match status" value="1"/>
</dbReference>